<dbReference type="NCBIfam" id="TIGR00231">
    <property type="entry name" value="small_GTP"/>
    <property type="match status" value="1"/>
</dbReference>
<comment type="cofactor">
    <cofactor evidence="1">
        <name>Fe(2+)</name>
        <dbReference type="ChEBI" id="CHEBI:29033"/>
    </cofactor>
</comment>
<dbReference type="InterPro" id="IPR011011">
    <property type="entry name" value="Znf_FYVE_PHD"/>
</dbReference>
<dbReference type="Pfam" id="PF00071">
    <property type="entry name" value="Ras"/>
    <property type="match status" value="1"/>
</dbReference>
<dbReference type="FunFam" id="3.40.50.300:FF:000983">
    <property type="entry name" value="Rho family GTPase"/>
    <property type="match status" value="1"/>
</dbReference>
<dbReference type="InterPro" id="IPR002857">
    <property type="entry name" value="Znf_CXXC"/>
</dbReference>
<dbReference type="GO" id="GO:0003924">
    <property type="term" value="F:GTPase activity"/>
    <property type="evidence" value="ECO:0007669"/>
    <property type="project" value="InterPro"/>
</dbReference>
<dbReference type="PROSITE" id="PS51058">
    <property type="entry name" value="ZF_CXXC"/>
    <property type="match status" value="1"/>
</dbReference>
<dbReference type="SMART" id="SM00175">
    <property type="entry name" value="RAB"/>
    <property type="match status" value="1"/>
</dbReference>
<keyword evidence="18" id="KW-0408">Iron</keyword>
<evidence type="ECO:0000256" key="2">
    <source>
        <dbReference type="ARBA" id="ARBA00004123"/>
    </source>
</evidence>
<evidence type="ECO:0000256" key="11">
    <source>
        <dbReference type="ARBA" id="ARBA00022723"/>
    </source>
</evidence>
<feature type="domain" description="PHD-type" evidence="30">
    <location>
        <begin position="800"/>
        <end position="861"/>
    </location>
</feature>
<evidence type="ECO:0000259" key="32">
    <source>
        <dbReference type="PROSITE" id="PS51184"/>
    </source>
</evidence>
<evidence type="ECO:0000256" key="10">
    <source>
        <dbReference type="ARBA" id="ARBA00022614"/>
    </source>
</evidence>
<dbReference type="SUPFAM" id="SSF57903">
    <property type="entry name" value="FYVE/PHD zinc finger"/>
    <property type="match status" value="1"/>
</dbReference>
<dbReference type="SUPFAM" id="SSF52047">
    <property type="entry name" value="RNI-like"/>
    <property type="match status" value="1"/>
</dbReference>
<evidence type="ECO:0000256" key="8">
    <source>
        <dbReference type="ARBA" id="ARBA00022481"/>
    </source>
</evidence>
<keyword evidence="15" id="KW-0156">Chromatin regulator</keyword>
<gene>
    <name evidence="33" type="ORF">DUI87_25547</name>
</gene>
<evidence type="ECO:0000256" key="15">
    <source>
        <dbReference type="ARBA" id="ARBA00022853"/>
    </source>
</evidence>
<feature type="compositionally biased region" description="Acidic residues" evidence="29">
    <location>
        <begin position="1034"/>
        <end position="1054"/>
    </location>
</feature>
<comment type="similarity">
    <text evidence="5">Belongs to the small GTPase superfamily. Rho family.</text>
</comment>
<dbReference type="Gene3D" id="1.20.58.1360">
    <property type="match status" value="1"/>
</dbReference>
<feature type="region of interest" description="Disordered" evidence="29">
    <location>
        <begin position="599"/>
        <end position="633"/>
    </location>
</feature>
<keyword evidence="20" id="KW-0238">DNA-binding</keyword>
<dbReference type="Gene3D" id="3.30.40.10">
    <property type="entry name" value="Zinc/RING finger domain, C3HC4 (zinc finger)"/>
    <property type="match status" value="1"/>
</dbReference>
<feature type="compositionally biased region" description="Acidic residues" evidence="29">
    <location>
        <begin position="547"/>
        <end position="559"/>
    </location>
</feature>
<dbReference type="SMART" id="SM00558">
    <property type="entry name" value="JmjC"/>
    <property type="match status" value="1"/>
</dbReference>
<dbReference type="Pfam" id="PF16866">
    <property type="entry name" value="PHD_4"/>
    <property type="match status" value="1"/>
</dbReference>
<feature type="compositionally biased region" description="Basic and acidic residues" evidence="29">
    <location>
        <begin position="863"/>
        <end position="873"/>
    </location>
</feature>
<dbReference type="PROSITE" id="PS51420">
    <property type="entry name" value="RHO"/>
    <property type="match status" value="1"/>
</dbReference>
<dbReference type="Proteomes" id="UP000269221">
    <property type="component" value="Unassembled WGS sequence"/>
</dbReference>
<dbReference type="GO" id="GO:0005886">
    <property type="term" value="C:plasma membrane"/>
    <property type="evidence" value="ECO:0007669"/>
    <property type="project" value="UniProtKB-SubCell"/>
</dbReference>
<keyword evidence="16" id="KW-0223">Dioxygenase</keyword>
<evidence type="ECO:0000256" key="19">
    <source>
        <dbReference type="ARBA" id="ARBA00023015"/>
    </source>
</evidence>
<keyword evidence="34" id="KW-1185">Reference proteome</keyword>
<dbReference type="STRING" id="333673.A0A3M0JH72"/>
<feature type="compositionally biased region" description="Basic residues" evidence="29">
    <location>
        <begin position="1298"/>
        <end position="1307"/>
    </location>
</feature>
<feature type="compositionally biased region" description="Basic and acidic residues" evidence="29">
    <location>
        <begin position="954"/>
        <end position="973"/>
    </location>
</feature>
<dbReference type="PROSITE" id="PS50016">
    <property type="entry name" value="ZF_PHD_2"/>
    <property type="match status" value="1"/>
</dbReference>
<evidence type="ECO:0000256" key="6">
    <source>
        <dbReference type="ARBA" id="ARBA00013246"/>
    </source>
</evidence>
<evidence type="ECO:0000256" key="17">
    <source>
        <dbReference type="ARBA" id="ARBA00023002"/>
    </source>
</evidence>
<dbReference type="CDD" id="cd21784">
    <property type="entry name" value="CTD_KDM2A"/>
    <property type="match status" value="1"/>
</dbReference>
<keyword evidence="26" id="KW-0636">Prenylation</keyword>
<dbReference type="CDD" id="cd15643">
    <property type="entry name" value="PHD_KDM2A"/>
    <property type="match status" value="1"/>
</dbReference>
<dbReference type="SMART" id="SM00174">
    <property type="entry name" value="RHO"/>
    <property type="match status" value="1"/>
</dbReference>
<evidence type="ECO:0000313" key="34">
    <source>
        <dbReference type="Proteomes" id="UP000269221"/>
    </source>
</evidence>
<feature type="region of interest" description="Disordered" evidence="29">
    <location>
        <begin position="1292"/>
        <end position="1316"/>
    </location>
</feature>
<evidence type="ECO:0000313" key="33">
    <source>
        <dbReference type="EMBL" id="RMB98069.1"/>
    </source>
</evidence>
<dbReference type="PROSITE" id="PS01359">
    <property type="entry name" value="ZF_PHD_1"/>
    <property type="match status" value="1"/>
</dbReference>
<dbReference type="InterPro" id="IPR027417">
    <property type="entry name" value="P-loop_NTPase"/>
</dbReference>
<evidence type="ECO:0000256" key="16">
    <source>
        <dbReference type="ARBA" id="ARBA00022964"/>
    </source>
</evidence>
<dbReference type="SUPFAM" id="SSF51197">
    <property type="entry name" value="Clavaminate synthase-like"/>
    <property type="match status" value="1"/>
</dbReference>
<comment type="caution">
    <text evidence="33">The sequence shown here is derived from an EMBL/GenBank/DDBJ whole genome shotgun (WGS) entry which is preliminary data.</text>
</comment>
<evidence type="ECO:0000256" key="20">
    <source>
        <dbReference type="ARBA" id="ARBA00023125"/>
    </source>
</evidence>
<dbReference type="InterPro" id="IPR041070">
    <property type="entry name" value="JHD"/>
</dbReference>
<feature type="region of interest" description="Disordered" evidence="29">
    <location>
        <begin position="540"/>
        <end position="577"/>
    </location>
</feature>
<evidence type="ECO:0000256" key="27">
    <source>
        <dbReference type="ARBA" id="ARBA00047915"/>
    </source>
</evidence>
<dbReference type="InterPro" id="IPR003347">
    <property type="entry name" value="JmjC_dom"/>
</dbReference>
<dbReference type="InterPro" id="IPR032675">
    <property type="entry name" value="LRR_dom_sf"/>
</dbReference>
<dbReference type="InterPro" id="IPR001810">
    <property type="entry name" value="F-box_dom"/>
</dbReference>
<feature type="region of interest" description="Disordered" evidence="29">
    <location>
        <begin position="142"/>
        <end position="187"/>
    </location>
</feature>
<evidence type="ECO:0000256" key="12">
    <source>
        <dbReference type="ARBA" id="ARBA00022741"/>
    </source>
</evidence>
<dbReference type="Pfam" id="PF17811">
    <property type="entry name" value="JHD"/>
    <property type="match status" value="1"/>
</dbReference>
<evidence type="ECO:0000256" key="13">
    <source>
        <dbReference type="ARBA" id="ARBA00022771"/>
    </source>
</evidence>
<feature type="compositionally biased region" description="Pro residues" evidence="29">
    <location>
        <begin position="1400"/>
        <end position="1410"/>
    </location>
</feature>
<comment type="catalytic activity">
    <reaction evidence="27">
        <text>N(6),N(6)-dimethyl-L-lysyl(36)-[histone H3] + 2 2-oxoglutarate + 2 O2 = L-lysyl(36)-[histone H3] + 2 formaldehyde + 2 succinate + 2 CO2</text>
        <dbReference type="Rhea" id="RHEA:42032"/>
        <dbReference type="Rhea" id="RHEA-COMP:9785"/>
        <dbReference type="Rhea" id="RHEA-COMP:9787"/>
        <dbReference type="ChEBI" id="CHEBI:15379"/>
        <dbReference type="ChEBI" id="CHEBI:16526"/>
        <dbReference type="ChEBI" id="CHEBI:16810"/>
        <dbReference type="ChEBI" id="CHEBI:16842"/>
        <dbReference type="ChEBI" id="CHEBI:29969"/>
        <dbReference type="ChEBI" id="CHEBI:30031"/>
        <dbReference type="ChEBI" id="CHEBI:61976"/>
        <dbReference type="EC" id="1.14.11.27"/>
    </reaction>
</comment>
<dbReference type="Pfam" id="PF02008">
    <property type="entry name" value="zf-CXXC"/>
    <property type="match status" value="1"/>
</dbReference>
<feature type="compositionally biased region" description="Low complexity" evidence="29">
    <location>
        <begin position="162"/>
        <end position="171"/>
    </location>
</feature>
<dbReference type="GO" id="GO:0003677">
    <property type="term" value="F:DNA binding"/>
    <property type="evidence" value="ECO:0007669"/>
    <property type="project" value="UniProtKB-KW"/>
</dbReference>
<dbReference type="EC" id="1.14.11.27" evidence="6"/>
<dbReference type="PANTHER" id="PTHR23123">
    <property type="entry name" value="PHD/F-BOX CONTAINING PROTEIN"/>
    <property type="match status" value="1"/>
</dbReference>
<keyword evidence="13 28" id="KW-0863">Zinc-finger</keyword>
<sequence length="1422" mass="160735">MQRERGGQSPGAPETEIKAVVVGDGGCGKTSLLVAFARGDFPEAYIPTVFEKYTASLQVAGKPVKIHLWDTAGQEDYDRLRPLSYSDADVVLICFDVTDSSSFDNILTKWYPEVNHFCKGVPVLLVGCKMDLRQDQEMLQKLKDGRMEPVSRQQEEEDDDSSPGVSFSLSSEESEMEPEEERIRYSQRLRGTMRRRYEDDGISDDEIEGKRTFDLEEKLSTNKFNSTFVVFMEGKDFTVEYIQRGGLRDPLIFRSSDGLGIKMPDPDFSVNDVRLCVGSRRIVDVMDVNTQRDIEMSMAQWARYYETPEEEREKLYNVISLEFSHTKLENLVQRPATVDLIDWVDNMWPRHLKESQTESTNAILEMQYPKVQKYCLMSVKGCYTDFHVDFGGTSVWYHIHRGGKIFWLIPPTPQNLELYENWLLSGKQGDIFLGDRVSECQRIELKQGYTFVIPSGWIHAVYTPMDTLVFGGNFLHSFNIPMQLRIYSIEDRTRVPNKFRYPFYYEMCWYVLERYVYCITSRSHLTKDFQKESLSMDMELSSSDSVNMEEEEEEDDDEDAAGKESRRPMTRRSIVTSPIANGADVDYDELGKSCRSSLPALKKTPSIDSSDSSRGSQNGQAWDPSGGSPRKSRKVHLTQFELEGLRCLVDKLESLPLHKKCVPTGIEDEDALIADVKLLLEEYANSDPKLALTGVPIVQWPKRDKLKLQARLRVRLPTIPITKPHTMKPAPRPTPVRSTVSPIVSGARRRRVRCRKCKACMQGECGMCHYCRDMKKFGGPGRMKQSCVLRQCLAPRLPHSVTCALCGEVDQNEDSQDFEKKLMECCICNEIVHPGCLQMDGEGLLNDELPNCWECPKCYQGDDTEKGQKRKVEESDDDSAQAKVLRPLRSCEEPLTPPPNSPTPMLQLIHDPASPRGVVTRSSPGAGPSDHHGASRDERFKRRQLLRLQATERTMVREKENNPSGKKELSEVEKAKLHGSYLTVTLQRPTKDVHGTSIVPKLQAITASSANLQHSPRVVVRHAPARTPLRSGGDEEAAAEEEEEEEEEEDENTEEGGAARLNGRGGRAQEGEESCVQREVWMSVFRYLTRRELCECMRVCKTWYKWCCDKRLWTKIDLSRCKSITPQALSGIIKRQPVSLDLSWTNISKKQLTWLVNRLPGQDNRSKLRNMIDFRLAGLDITDATLRLIIRHMPLLSRLDLSHCNHLTDQSANLLTAVGSSTRNSLTELNMAGCNKLTDQALLYLRRISNITLIDLRGCKQITRKACEHFISDLSINSLYCLSDEKLIQKSARDPPRGRLRRRKRAHPTPLGEPVRHLPPSPCVSCRCLPPDSAGRAVAGLAPLSFLLLLPRDFCRGGRPARLASTRGGTGMWQGASAQRLAAPEVGAATEASVQRNGAPSPPSFPPPPRHSLALKHLSIPR</sequence>
<name>A0A3M0JH72_HIRRU</name>
<feature type="region of interest" description="Disordered" evidence="29">
    <location>
        <begin position="1022"/>
        <end position="1069"/>
    </location>
</feature>
<reference evidence="33 34" key="1">
    <citation type="submission" date="2018-07" db="EMBL/GenBank/DDBJ databases">
        <title>A high quality draft genome assembly of the barn swallow (H. rustica rustica).</title>
        <authorList>
            <person name="Formenti G."/>
            <person name="Chiara M."/>
            <person name="Poveda L."/>
            <person name="Francoijs K.-J."/>
            <person name="Bonisoli-Alquati A."/>
            <person name="Canova L."/>
            <person name="Gianfranceschi L."/>
            <person name="Horner D.S."/>
            <person name="Saino N."/>
        </authorList>
    </citation>
    <scope>NUCLEOTIDE SEQUENCE [LARGE SCALE GENOMIC DNA]</scope>
    <source>
        <strain evidence="33">Chelidonia</strain>
        <tissue evidence="33">Blood</tissue>
    </source>
</reference>
<evidence type="ECO:0000256" key="22">
    <source>
        <dbReference type="ARBA" id="ARBA00023136"/>
    </source>
</evidence>
<keyword evidence="9" id="KW-0678">Repressor</keyword>
<evidence type="ECO:0000256" key="14">
    <source>
        <dbReference type="ARBA" id="ARBA00022833"/>
    </source>
</evidence>
<evidence type="ECO:0000256" key="5">
    <source>
        <dbReference type="ARBA" id="ARBA00010142"/>
    </source>
</evidence>
<dbReference type="SMART" id="SM00173">
    <property type="entry name" value="RAS"/>
    <property type="match status" value="1"/>
</dbReference>
<dbReference type="InterPro" id="IPR019787">
    <property type="entry name" value="Znf_PHD-finger"/>
</dbReference>
<evidence type="ECO:0000256" key="28">
    <source>
        <dbReference type="PROSITE-ProRule" id="PRU00509"/>
    </source>
</evidence>
<feature type="compositionally biased region" description="Basic and acidic residues" evidence="29">
    <location>
        <begin position="929"/>
        <end position="940"/>
    </location>
</feature>
<keyword evidence="12" id="KW-0547">Nucleotide-binding</keyword>
<dbReference type="Gene3D" id="3.40.50.300">
    <property type="entry name" value="P-loop containing nucleotide triphosphate hydrolases"/>
    <property type="match status" value="1"/>
</dbReference>
<keyword evidence="24" id="KW-0539">Nucleus</keyword>
<evidence type="ECO:0000256" key="23">
    <source>
        <dbReference type="ARBA" id="ARBA00023163"/>
    </source>
</evidence>
<dbReference type="OrthoDB" id="5876800at2759"/>
<dbReference type="InterPro" id="IPR013083">
    <property type="entry name" value="Znf_RING/FYVE/PHD"/>
</dbReference>
<dbReference type="InterPro" id="IPR006553">
    <property type="entry name" value="Leu-rich_rpt_Cys-con_subtyp"/>
</dbReference>
<dbReference type="EMBL" id="QRBI01000154">
    <property type="protein sequence ID" value="RMB98069.1"/>
    <property type="molecule type" value="Genomic_DNA"/>
</dbReference>
<keyword evidence="21" id="KW-0342">GTP-binding</keyword>
<feature type="region of interest" description="Disordered" evidence="29">
    <location>
        <begin position="1385"/>
        <end position="1422"/>
    </location>
</feature>
<evidence type="ECO:0000256" key="4">
    <source>
        <dbReference type="ARBA" id="ARBA00008037"/>
    </source>
</evidence>
<keyword evidence="25" id="KW-0449">Lipoprotein</keyword>
<dbReference type="SUPFAM" id="SSF52540">
    <property type="entry name" value="P-loop containing nucleoside triphosphate hydrolases"/>
    <property type="match status" value="1"/>
</dbReference>
<dbReference type="InterPro" id="IPR019786">
    <property type="entry name" value="Zinc_finger_PHD-type_CS"/>
</dbReference>
<dbReference type="CDD" id="cd22181">
    <property type="entry name" value="F-box_FBXL11"/>
    <property type="match status" value="1"/>
</dbReference>
<keyword evidence="8" id="KW-0488">Methylation</keyword>
<dbReference type="InterPro" id="IPR050690">
    <property type="entry name" value="JHDM1_Histone_Demethylase"/>
</dbReference>
<evidence type="ECO:0000256" key="26">
    <source>
        <dbReference type="ARBA" id="ARBA00023289"/>
    </source>
</evidence>
<dbReference type="InterPro" id="IPR005225">
    <property type="entry name" value="Small_GTP-bd"/>
</dbReference>
<dbReference type="Pfam" id="PF12937">
    <property type="entry name" value="F-box-like"/>
    <property type="match status" value="1"/>
</dbReference>
<feature type="compositionally biased region" description="Low complexity" evidence="29">
    <location>
        <begin position="606"/>
        <end position="616"/>
    </location>
</feature>
<dbReference type="InterPro" id="IPR001806">
    <property type="entry name" value="Small_GTPase"/>
</dbReference>
<dbReference type="Gene3D" id="3.80.10.10">
    <property type="entry name" value="Ribonuclease Inhibitor"/>
    <property type="match status" value="1"/>
</dbReference>
<evidence type="ECO:0000256" key="1">
    <source>
        <dbReference type="ARBA" id="ARBA00001954"/>
    </source>
</evidence>
<comment type="similarity">
    <text evidence="4">Belongs to the JHDM1 histone demethylase family.</text>
</comment>
<dbReference type="Gene3D" id="2.60.120.650">
    <property type="entry name" value="Cupin"/>
    <property type="match status" value="1"/>
</dbReference>
<comment type="subcellular location">
    <subcellularLocation>
        <location evidence="3">Cell membrane</location>
        <topology evidence="3">Lipid-anchor</topology>
        <orientation evidence="3">Cytoplasmic side</orientation>
    </subcellularLocation>
    <subcellularLocation>
        <location evidence="2">Nucleus</location>
    </subcellularLocation>
</comment>
<evidence type="ECO:0000256" key="24">
    <source>
        <dbReference type="ARBA" id="ARBA00023242"/>
    </source>
</evidence>
<dbReference type="GO" id="GO:0140680">
    <property type="term" value="F:histone H3K36me/H3K36me2 demethylase activity"/>
    <property type="evidence" value="ECO:0007669"/>
    <property type="project" value="UniProtKB-EC"/>
</dbReference>
<keyword evidence="19" id="KW-0805">Transcription regulation</keyword>
<evidence type="ECO:0000259" key="30">
    <source>
        <dbReference type="PROSITE" id="PS50016"/>
    </source>
</evidence>
<evidence type="ECO:0000259" key="31">
    <source>
        <dbReference type="PROSITE" id="PS51058"/>
    </source>
</evidence>
<keyword evidence="7" id="KW-1003">Cell membrane</keyword>
<feature type="region of interest" description="Disordered" evidence="29">
    <location>
        <begin position="721"/>
        <end position="740"/>
    </location>
</feature>
<keyword evidence="14" id="KW-0862">Zinc</keyword>
<proteinExistence type="inferred from homology"/>
<accession>A0A3M0JH72</accession>
<dbReference type="GO" id="GO:0005525">
    <property type="term" value="F:GTP binding"/>
    <property type="evidence" value="ECO:0007669"/>
    <property type="project" value="UniProtKB-KW"/>
</dbReference>
<dbReference type="GO" id="GO:0005634">
    <property type="term" value="C:nucleus"/>
    <property type="evidence" value="ECO:0007669"/>
    <property type="project" value="UniProtKB-SubCell"/>
</dbReference>
<keyword evidence="10" id="KW-0433">Leucine-rich repeat</keyword>
<keyword evidence="11" id="KW-0479">Metal-binding</keyword>
<evidence type="ECO:0000256" key="7">
    <source>
        <dbReference type="ARBA" id="ARBA00022475"/>
    </source>
</evidence>
<evidence type="ECO:0000256" key="29">
    <source>
        <dbReference type="SAM" id="MobiDB-lite"/>
    </source>
</evidence>
<dbReference type="PRINTS" id="PR00449">
    <property type="entry name" value="RASTRNSFRMNG"/>
</dbReference>
<evidence type="ECO:0000256" key="21">
    <source>
        <dbReference type="ARBA" id="ARBA00023134"/>
    </source>
</evidence>
<dbReference type="InterPro" id="IPR001965">
    <property type="entry name" value="Znf_PHD"/>
</dbReference>
<evidence type="ECO:0000256" key="3">
    <source>
        <dbReference type="ARBA" id="ARBA00004342"/>
    </source>
</evidence>
<keyword evidence="22" id="KW-0472">Membrane</keyword>
<keyword evidence="17" id="KW-0560">Oxidoreductase</keyword>
<keyword evidence="23" id="KW-0804">Transcription</keyword>
<organism evidence="33 34">
    <name type="scientific">Hirundo rustica rustica</name>
    <dbReference type="NCBI Taxonomy" id="333673"/>
    <lineage>
        <taxon>Eukaryota</taxon>
        <taxon>Metazoa</taxon>
        <taxon>Chordata</taxon>
        <taxon>Craniata</taxon>
        <taxon>Vertebrata</taxon>
        <taxon>Euteleostomi</taxon>
        <taxon>Archelosauria</taxon>
        <taxon>Archosauria</taxon>
        <taxon>Dinosauria</taxon>
        <taxon>Saurischia</taxon>
        <taxon>Theropoda</taxon>
        <taxon>Coelurosauria</taxon>
        <taxon>Aves</taxon>
        <taxon>Neognathae</taxon>
        <taxon>Neoaves</taxon>
        <taxon>Telluraves</taxon>
        <taxon>Australaves</taxon>
        <taxon>Passeriformes</taxon>
        <taxon>Sylvioidea</taxon>
        <taxon>Hirundinidae</taxon>
        <taxon>Hirundo</taxon>
    </lineage>
</organism>
<feature type="domain" description="JmjC" evidence="32">
    <location>
        <begin position="323"/>
        <end position="491"/>
    </location>
</feature>
<dbReference type="PROSITE" id="PS51421">
    <property type="entry name" value="RAS"/>
    <property type="match status" value="1"/>
</dbReference>
<dbReference type="SMART" id="SM00249">
    <property type="entry name" value="PHD"/>
    <property type="match status" value="1"/>
</dbReference>
<protein>
    <recommendedName>
        <fullName evidence="6">[histone H3]-dimethyl-L-lysine(36) demethylase</fullName>
        <ecNumber evidence="6">1.14.11.27</ecNumber>
    </recommendedName>
</protein>
<feature type="region of interest" description="Disordered" evidence="29">
    <location>
        <begin position="863"/>
        <end position="973"/>
    </location>
</feature>
<feature type="domain" description="CXXC-type" evidence="31">
    <location>
        <begin position="747"/>
        <end position="793"/>
    </location>
</feature>
<dbReference type="FunFam" id="2.60.120.650:FF:000005">
    <property type="entry name" value="lysine-specific demethylase 2A isoform X1"/>
    <property type="match status" value="1"/>
</dbReference>
<evidence type="ECO:0000256" key="25">
    <source>
        <dbReference type="ARBA" id="ARBA00023288"/>
    </source>
</evidence>
<evidence type="ECO:0000256" key="9">
    <source>
        <dbReference type="ARBA" id="ARBA00022491"/>
    </source>
</evidence>
<evidence type="ECO:0000256" key="18">
    <source>
        <dbReference type="ARBA" id="ARBA00023004"/>
    </source>
</evidence>
<dbReference type="PROSITE" id="PS51184">
    <property type="entry name" value="JMJC"/>
    <property type="match status" value="1"/>
</dbReference>
<dbReference type="SMART" id="SM00176">
    <property type="entry name" value="RAN"/>
    <property type="match status" value="1"/>
</dbReference>
<dbReference type="SMART" id="SM00367">
    <property type="entry name" value="LRR_CC"/>
    <property type="match status" value="4"/>
</dbReference>
<dbReference type="GO" id="GO:0008270">
    <property type="term" value="F:zinc ion binding"/>
    <property type="evidence" value="ECO:0007669"/>
    <property type="project" value="UniProtKB-KW"/>
</dbReference>
<dbReference type="PROSITE" id="PS51419">
    <property type="entry name" value="RAB"/>
    <property type="match status" value="1"/>
</dbReference>